<gene>
    <name evidence="2" type="ORF">SAMN05444486_102196</name>
</gene>
<dbReference type="RefSeq" id="WP_089889597.1">
    <property type="nucleotide sequence ID" value="NZ_CALLJM010000043.1"/>
</dbReference>
<feature type="transmembrane region" description="Helical" evidence="1">
    <location>
        <begin position="73"/>
        <end position="91"/>
    </location>
</feature>
<dbReference type="AlphaFoldDB" id="A0A1H3JVU4"/>
<feature type="transmembrane region" description="Helical" evidence="1">
    <location>
        <begin position="103"/>
        <end position="124"/>
    </location>
</feature>
<dbReference type="Pfam" id="PF10067">
    <property type="entry name" value="DUF2306"/>
    <property type="match status" value="1"/>
</dbReference>
<evidence type="ECO:0000313" key="2">
    <source>
        <dbReference type="EMBL" id="SDY44001.1"/>
    </source>
</evidence>
<name>A0A1H3JVU4_9RHOB</name>
<dbReference type="InterPro" id="IPR018750">
    <property type="entry name" value="DUF2306_membrane"/>
</dbReference>
<feature type="transmembrane region" description="Helical" evidence="1">
    <location>
        <begin position="42"/>
        <end position="61"/>
    </location>
</feature>
<keyword evidence="1" id="KW-0812">Transmembrane</keyword>
<dbReference type="OrthoDB" id="9815686at2"/>
<dbReference type="GeneID" id="78124271"/>
<dbReference type="EMBL" id="FNPR01000002">
    <property type="protein sequence ID" value="SDY44001.1"/>
    <property type="molecule type" value="Genomic_DNA"/>
</dbReference>
<keyword evidence="1" id="KW-0472">Membrane</keyword>
<keyword evidence="3" id="KW-1185">Reference proteome</keyword>
<sequence>MTLEPILSASTAVQIHLLAAVMTLALTPVMLMRRKGTRGHVLWGRFWVIFMALTAASSFWIMEIRLIGPWSPIHILSMITLLSLFNAVRAARRRKISAHKAHILGALLGFLGAGLFTLFPGRILSDSLFAGHEIQGFSAMLLLGGCGLFWLTWRWRKA</sequence>
<keyword evidence="1" id="KW-1133">Transmembrane helix</keyword>
<dbReference type="Proteomes" id="UP000199026">
    <property type="component" value="Unassembled WGS sequence"/>
</dbReference>
<evidence type="ECO:0000256" key="1">
    <source>
        <dbReference type="SAM" id="Phobius"/>
    </source>
</evidence>
<proteinExistence type="predicted"/>
<dbReference type="STRING" id="576131.SAMN05444486_102196"/>
<protein>
    <submittedName>
        <fullName evidence="2">Uncharacterized membrane protein</fullName>
    </submittedName>
</protein>
<accession>A0A1H3JVU4</accession>
<feature type="transmembrane region" description="Helical" evidence="1">
    <location>
        <begin position="6"/>
        <end position="30"/>
    </location>
</feature>
<reference evidence="2 3" key="1">
    <citation type="submission" date="2016-10" db="EMBL/GenBank/DDBJ databases">
        <authorList>
            <person name="de Groot N.N."/>
        </authorList>
    </citation>
    <scope>NUCLEOTIDE SEQUENCE [LARGE SCALE GENOMIC DNA]</scope>
    <source>
        <strain evidence="2 3">DSM 24677</strain>
    </source>
</reference>
<evidence type="ECO:0000313" key="3">
    <source>
        <dbReference type="Proteomes" id="UP000199026"/>
    </source>
</evidence>
<organism evidence="2 3">
    <name type="scientific">Lentibacter algarum</name>
    <dbReference type="NCBI Taxonomy" id="576131"/>
    <lineage>
        <taxon>Bacteria</taxon>
        <taxon>Pseudomonadati</taxon>
        <taxon>Pseudomonadota</taxon>
        <taxon>Alphaproteobacteria</taxon>
        <taxon>Rhodobacterales</taxon>
        <taxon>Roseobacteraceae</taxon>
        <taxon>Lentibacter</taxon>
    </lineage>
</organism>
<feature type="transmembrane region" description="Helical" evidence="1">
    <location>
        <begin position="136"/>
        <end position="153"/>
    </location>
</feature>